<dbReference type="PANTHER" id="PTHR22604">
    <property type="entry name" value="OXIDOREDUCTASES"/>
    <property type="match status" value="1"/>
</dbReference>
<organism evidence="5 6">
    <name type="scientific">Actinomyces israelii</name>
    <dbReference type="NCBI Taxonomy" id="1659"/>
    <lineage>
        <taxon>Bacteria</taxon>
        <taxon>Bacillati</taxon>
        <taxon>Actinomycetota</taxon>
        <taxon>Actinomycetes</taxon>
        <taxon>Actinomycetales</taxon>
        <taxon>Actinomycetaceae</taxon>
        <taxon>Actinomyces</taxon>
    </lineage>
</organism>
<accession>A0ABT4I5D0</accession>
<dbReference type="EMBL" id="JAPTMY010000004">
    <property type="protein sequence ID" value="MCZ0856946.1"/>
    <property type="molecule type" value="Genomic_DNA"/>
</dbReference>
<protein>
    <submittedName>
        <fullName evidence="5">Gfo/Idh/MocA family oxidoreductase</fullName>
    </submittedName>
</protein>
<dbReference type="Proteomes" id="UP001072034">
    <property type="component" value="Unassembled WGS sequence"/>
</dbReference>
<evidence type="ECO:0000313" key="5">
    <source>
        <dbReference type="EMBL" id="MCZ0856946.1"/>
    </source>
</evidence>
<evidence type="ECO:0000259" key="4">
    <source>
        <dbReference type="Pfam" id="PF22725"/>
    </source>
</evidence>
<feature type="domain" description="GFO/IDH/MocA-like oxidoreductase" evidence="4">
    <location>
        <begin position="186"/>
        <end position="295"/>
    </location>
</feature>
<feature type="domain" description="Gfo/Idh/MocA-like oxidoreductase N-terminal" evidence="3">
    <location>
        <begin position="50"/>
        <end position="171"/>
    </location>
</feature>
<dbReference type="InterPro" id="IPR055170">
    <property type="entry name" value="GFO_IDH_MocA-like_dom"/>
</dbReference>
<dbReference type="InterPro" id="IPR000683">
    <property type="entry name" value="Gfo/Idh/MocA-like_OxRdtase_N"/>
</dbReference>
<proteinExistence type="inferred from homology"/>
<dbReference type="InterPro" id="IPR050984">
    <property type="entry name" value="Gfo/Idh/MocA_domain"/>
</dbReference>
<keyword evidence="6" id="KW-1185">Reference proteome</keyword>
<dbReference type="RefSeq" id="WP_268916631.1">
    <property type="nucleotide sequence ID" value="NZ_JAPTMY010000004.1"/>
</dbReference>
<evidence type="ECO:0000256" key="1">
    <source>
        <dbReference type="ARBA" id="ARBA00010928"/>
    </source>
</evidence>
<gene>
    <name evidence="5" type="ORF">OHJ16_02625</name>
</gene>
<comment type="similarity">
    <text evidence="1">Belongs to the Gfo/Idh/MocA family.</text>
</comment>
<dbReference type="Pfam" id="PF22725">
    <property type="entry name" value="GFO_IDH_MocA_C3"/>
    <property type="match status" value="1"/>
</dbReference>
<dbReference type="SUPFAM" id="SSF55347">
    <property type="entry name" value="Glyceraldehyde-3-phosphate dehydrogenase-like, C-terminal domain"/>
    <property type="match status" value="1"/>
</dbReference>
<evidence type="ECO:0000313" key="6">
    <source>
        <dbReference type="Proteomes" id="UP001072034"/>
    </source>
</evidence>
<name>A0ABT4I5D0_9ACTO</name>
<evidence type="ECO:0000259" key="3">
    <source>
        <dbReference type="Pfam" id="PF01408"/>
    </source>
</evidence>
<evidence type="ECO:0000256" key="2">
    <source>
        <dbReference type="ARBA" id="ARBA00023002"/>
    </source>
</evidence>
<sequence>MARTDSPAPGTRTTELLPALPGEIVAALAEAGDSLDLARAVPEPQDAPVLRWGILGAGHIAGSFARDVPAYSSGLVTAVGSRDAARARSLIEAHPGAGKGEAVRAHGSYEDLVSDPDVDAVYVATPHAFHADHALLALEAGKPVLVEKAFARSAVEARRVLGAARHRGLFAMEAMWMRFLPGQALVRALAVCGALGAIEHVRADHFQPLLHVERLTRPDLAGGALLDLGVYPLSLVHSVLGVPLRVAAVGRLSEAGVDLDEVVGLVYPGATAAAASGMSAASGTSAEIIGSRARIALAGRFYAPTTVRVVWNDDGGRRAAWDGRVPGGFQFEAAEAARCLAAGATESATLPWAATLEVMEIMDEVRRQIGVVYPGE</sequence>
<keyword evidence="2" id="KW-0560">Oxidoreductase</keyword>
<dbReference type="Gene3D" id="3.40.50.720">
    <property type="entry name" value="NAD(P)-binding Rossmann-like Domain"/>
    <property type="match status" value="1"/>
</dbReference>
<dbReference type="SUPFAM" id="SSF51735">
    <property type="entry name" value="NAD(P)-binding Rossmann-fold domains"/>
    <property type="match status" value="1"/>
</dbReference>
<comment type="caution">
    <text evidence="5">The sequence shown here is derived from an EMBL/GenBank/DDBJ whole genome shotgun (WGS) entry which is preliminary data.</text>
</comment>
<reference evidence="5" key="1">
    <citation type="submission" date="2022-10" db="EMBL/GenBank/DDBJ databases">
        <title>Genome sequence of Actinomyces israelii ATCC 10048.</title>
        <authorList>
            <person name="Watt R.M."/>
            <person name="Tong W.M."/>
        </authorList>
    </citation>
    <scope>NUCLEOTIDE SEQUENCE</scope>
    <source>
        <strain evidence="5">ATCC 10048</strain>
    </source>
</reference>
<dbReference type="PANTHER" id="PTHR22604:SF105">
    <property type="entry name" value="TRANS-1,2-DIHYDROBENZENE-1,2-DIOL DEHYDROGENASE"/>
    <property type="match status" value="1"/>
</dbReference>
<dbReference type="Gene3D" id="3.30.360.10">
    <property type="entry name" value="Dihydrodipicolinate Reductase, domain 2"/>
    <property type="match status" value="1"/>
</dbReference>
<dbReference type="Pfam" id="PF01408">
    <property type="entry name" value="GFO_IDH_MocA"/>
    <property type="match status" value="1"/>
</dbReference>
<dbReference type="InterPro" id="IPR036291">
    <property type="entry name" value="NAD(P)-bd_dom_sf"/>
</dbReference>